<reference evidence="1 2" key="1">
    <citation type="submission" date="2024-09" db="EMBL/GenBank/DDBJ databases">
        <title>Rethinking Asexuality: The Enigmatic Case of Functional Sexual Genes in Lepraria (Stereocaulaceae).</title>
        <authorList>
            <person name="Doellman M."/>
            <person name="Sun Y."/>
            <person name="Barcenas-Pena A."/>
            <person name="Lumbsch H.T."/>
            <person name="Grewe F."/>
        </authorList>
    </citation>
    <scope>NUCLEOTIDE SEQUENCE [LARGE SCALE GENOMIC DNA]</scope>
    <source>
        <strain evidence="1 2">Mercado 3170</strain>
    </source>
</reference>
<protein>
    <submittedName>
        <fullName evidence="1">Uncharacterized protein</fullName>
    </submittedName>
</protein>
<accession>A0ABR4AMP1</accession>
<evidence type="ECO:0000313" key="1">
    <source>
        <dbReference type="EMBL" id="KAL2046383.1"/>
    </source>
</evidence>
<proteinExistence type="predicted"/>
<name>A0ABR4AMP1_9LECA</name>
<evidence type="ECO:0000313" key="2">
    <source>
        <dbReference type="Proteomes" id="UP001590950"/>
    </source>
</evidence>
<comment type="caution">
    <text evidence="1">The sequence shown here is derived from an EMBL/GenBank/DDBJ whole genome shotgun (WGS) entry which is preliminary data.</text>
</comment>
<sequence>MTQTVNKTKRQLYELDESDYIGESASDGENWSAESDTELAGLHDNIKAEMQKNHRLLEERTAGLAQKLVDGEARLSEIEAQELAAHKP</sequence>
<keyword evidence="2" id="KW-1185">Reference proteome</keyword>
<gene>
    <name evidence="1" type="ORF">N7G274_001830</name>
</gene>
<organism evidence="1 2">
    <name type="scientific">Stereocaulon virgatum</name>
    <dbReference type="NCBI Taxonomy" id="373712"/>
    <lineage>
        <taxon>Eukaryota</taxon>
        <taxon>Fungi</taxon>
        <taxon>Dikarya</taxon>
        <taxon>Ascomycota</taxon>
        <taxon>Pezizomycotina</taxon>
        <taxon>Lecanoromycetes</taxon>
        <taxon>OSLEUM clade</taxon>
        <taxon>Lecanoromycetidae</taxon>
        <taxon>Lecanorales</taxon>
        <taxon>Lecanorineae</taxon>
        <taxon>Stereocaulaceae</taxon>
        <taxon>Stereocaulon</taxon>
    </lineage>
</organism>
<dbReference type="Proteomes" id="UP001590950">
    <property type="component" value="Unassembled WGS sequence"/>
</dbReference>
<dbReference type="EMBL" id="JBEFKJ010000004">
    <property type="protein sequence ID" value="KAL2046383.1"/>
    <property type="molecule type" value="Genomic_DNA"/>
</dbReference>